<evidence type="ECO:0000313" key="2">
    <source>
        <dbReference type="EMBL" id="KAL1837341.1"/>
    </source>
</evidence>
<feature type="region of interest" description="Disordered" evidence="1">
    <location>
        <begin position="80"/>
        <end position="103"/>
    </location>
</feature>
<organism evidence="2 3">
    <name type="scientific">Phialemonium thermophilum</name>
    <dbReference type="NCBI Taxonomy" id="223376"/>
    <lineage>
        <taxon>Eukaryota</taxon>
        <taxon>Fungi</taxon>
        <taxon>Dikarya</taxon>
        <taxon>Ascomycota</taxon>
        <taxon>Pezizomycotina</taxon>
        <taxon>Sordariomycetes</taxon>
        <taxon>Sordariomycetidae</taxon>
        <taxon>Cephalothecales</taxon>
        <taxon>Cephalothecaceae</taxon>
        <taxon>Phialemonium</taxon>
    </lineage>
</organism>
<evidence type="ECO:0000313" key="3">
    <source>
        <dbReference type="Proteomes" id="UP001586593"/>
    </source>
</evidence>
<keyword evidence="3" id="KW-1185">Reference proteome</keyword>
<accession>A0ABR3V7A6</accession>
<proteinExistence type="predicted"/>
<feature type="compositionally biased region" description="Low complexity" evidence="1">
    <location>
        <begin position="90"/>
        <end position="103"/>
    </location>
</feature>
<comment type="caution">
    <text evidence="2">The sequence shown here is derived from an EMBL/GenBank/DDBJ whole genome shotgun (WGS) entry which is preliminary data.</text>
</comment>
<sequence length="103" mass="10971">MHDMSCFRPPLIQRPSIIQCVGTSNTVGCVILFLSRPPLYQTSLSASSTSNPNHQLSLSPYVILYVTSSRTGLAFCHATCSRPASTPGRPLSSTTTPESPSSA</sequence>
<reference evidence="2 3" key="1">
    <citation type="journal article" date="2024" name="Commun. Biol.">
        <title>Comparative genomic analysis of thermophilic fungi reveals convergent evolutionary adaptations and gene losses.</title>
        <authorList>
            <person name="Steindorff A.S."/>
            <person name="Aguilar-Pontes M.V."/>
            <person name="Robinson A.J."/>
            <person name="Andreopoulos B."/>
            <person name="LaButti K."/>
            <person name="Kuo A."/>
            <person name="Mondo S."/>
            <person name="Riley R."/>
            <person name="Otillar R."/>
            <person name="Haridas S."/>
            <person name="Lipzen A."/>
            <person name="Grimwood J."/>
            <person name="Schmutz J."/>
            <person name="Clum A."/>
            <person name="Reid I.D."/>
            <person name="Moisan M.C."/>
            <person name="Butler G."/>
            <person name="Nguyen T.T.M."/>
            <person name="Dewar K."/>
            <person name="Conant G."/>
            <person name="Drula E."/>
            <person name="Henrissat B."/>
            <person name="Hansel C."/>
            <person name="Singer S."/>
            <person name="Hutchinson M.I."/>
            <person name="de Vries R.P."/>
            <person name="Natvig D.O."/>
            <person name="Powell A.J."/>
            <person name="Tsang A."/>
            <person name="Grigoriev I.V."/>
        </authorList>
    </citation>
    <scope>NUCLEOTIDE SEQUENCE [LARGE SCALE GENOMIC DNA]</scope>
    <source>
        <strain evidence="2 3">ATCC 24622</strain>
    </source>
</reference>
<dbReference type="Proteomes" id="UP001586593">
    <property type="component" value="Unassembled WGS sequence"/>
</dbReference>
<protein>
    <submittedName>
        <fullName evidence="2">Uncharacterized protein</fullName>
    </submittedName>
</protein>
<evidence type="ECO:0000256" key="1">
    <source>
        <dbReference type="SAM" id="MobiDB-lite"/>
    </source>
</evidence>
<dbReference type="EMBL" id="JAZHXJ010002665">
    <property type="protein sequence ID" value="KAL1837341.1"/>
    <property type="molecule type" value="Genomic_DNA"/>
</dbReference>
<gene>
    <name evidence="2" type="ORF">VTK73DRAFT_4726</name>
</gene>
<name>A0ABR3V7A6_9PEZI</name>